<sequence length="73" mass="7741">MPHVTIKHFPATLSPDQAAALSDALTAAVTGAFGCPDTVVSIALQPVPAEAWDEQVYQPEIAGHESLLKQPQY</sequence>
<evidence type="ECO:0000256" key="1">
    <source>
        <dbReference type="ARBA" id="ARBA00023235"/>
    </source>
</evidence>
<evidence type="ECO:0000259" key="2">
    <source>
        <dbReference type="Pfam" id="PF01361"/>
    </source>
</evidence>
<evidence type="ECO:0000313" key="3">
    <source>
        <dbReference type="EMBL" id="NGY63253.1"/>
    </source>
</evidence>
<gene>
    <name evidence="3" type="ORF">G7043_30465</name>
</gene>
<dbReference type="EMBL" id="JAAMPJ010000009">
    <property type="protein sequence ID" value="NGY63253.1"/>
    <property type="molecule type" value="Genomic_DNA"/>
</dbReference>
<dbReference type="GO" id="GO:0016853">
    <property type="term" value="F:isomerase activity"/>
    <property type="evidence" value="ECO:0007669"/>
    <property type="project" value="UniProtKB-KW"/>
</dbReference>
<dbReference type="Pfam" id="PF01361">
    <property type="entry name" value="Tautomerase"/>
    <property type="match status" value="1"/>
</dbReference>
<protein>
    <recommendedName>
        <fullName evidence="2">4-oxalocrotonate tautomerase-like domain-containing protein</fullName>
    </recommendedName>
</protein>
<comment type="caution">
    <text evidence="3">The sequence shown here is derived from an EMBL/GenBank/DDBJ whole genome shotgun (WGS) entry which is preliminary data.</text>
</comment>
<dbReference type="SUPFAM" id="SSF55331">
    <property type="entry name" value="Tautomerase/MIF"/>
    <property type="match status" value="1"/>
</dbReference>
<proteinExistence type="predicted"/>
<dbReference type="PROSITE" id="PS51257">
    <property type="entry name" value="PROKAR_LIPOPROTEIN"/>
    <property type="match status" value="1"/>
</dbReference>
<dbReference type="InterPro" id="IPR014347">
    <property type="entry name" value="Tautomerase/MIF_sf"/>
</dbReference>
<dbReference type="AlphaFoldDB" id="A0A7C9VT95"/>
<dbReference type="Gene3D" id="3.30.429.10">
    <property type="entry name" value="Macrophage Migration Inhibitory Factor"/>
    <property type="match status" value="1"/>
</dbReference>
<organism evidence="3 4">
    <name type="scientific">Lentzea alba</name>
    <dbReference type="NCBI Taxonomy" id="2714351"/>
    <lineage>
        <taxon>Bacteria</taxon>
        <taxon>Bacillati</taxon>
        <taxon>Actinomycetota</taxon>
        <taxon>Actinomycetes</taxon>
        <taxon>Pseudonocardiales</taxon>
        <taxon>Pseudonocardiaceae</taxon>
        <taxon>Lentzea</taxon>
    </lineage>
</organism>
<name>A0A7C9VT95_9PSEU</name>
<dbReference type="Proteomes" id="UP000481360">
    <property type="component" value="Unassembled WGS sequence"/>
</dbReference>
<reference evidence="3 4" key="1">
    <citation type="submission" date="2020-03" db="EMBL/GenBank/DDBJ databases">
        <title>Isolation and identification of active actinomycetes.</title>
        <authorList>
            <person name="Sun X."/>
        </authorList>
    </citation>
    <scope>NUCLEOTIDE SEQUENCE [LARGE SCALE GENOMIC DNA]</scope>
    <source>
        <strain evidence="3 4">NEAU-D13</strain>
    </source>
</reference>
<dbReference type="InterPro" id="IPR004370">
    <property type="entry name" value="4-OT-like_dom"/>
</dbReference>
<evidence type="ECO:0000313" key="4">
    <source>
        <dbReference type="Proteomes" id="UP000481360"/>
    </source>
</evidence>
<dbReference type="RefSeq" id="WP_166051453.1">
    <property type="nucleotide sequence ID" value="NZ_JAAMPJ010000009.1"/>
</dbReference>
<feature type="domain" description="4-oxalocrotonate tautomerase-like" evidence="2">
    <location>
        <begin position="2"/>
        <end position="52"/>
    </location>
</feature>
<keyword evidence="4" id="KW-1185">Reference proteome</keyword>
<accession>A0A7C9VT95</accession>
<keyword evidence="1" id="KW-0413">Isomerase</keyword>